<feature type="compositionally biased region" description="Polar residues" evidence="9">
    <location>
        <begin position="128"/>
        <end position="168"/>
    </location>
</feature>
<dbReference type="GO" id="GO:0070765">
    <property type="term" value="C:gamma-secretase complex"/>
    <property type="evidence" value="ECO:0007669"/>
    <property type="project" value="TreeGrafter"/>
</dbReference>
<dbReference type="Proteomes" id="UP000887540">
    <property type="component" value="Unplaced"/>
</dbReference>
<name>A0A914CPZ5_9BILA</name>
<evidence type="ECO:0000256" key="4">
    <source>
        <dbReference type="ARBA" id="ARBA00022976"/>
    </source>
</evidence>
<dbReference type="GO" id="GO:0006509">
    <property type="term" value="P:membrane protein ectodomain proteolysis"/>
    <property type="evidence" value="ECO:0007669"/>
    <property type="project" value="TreeGrafter"/>
</dbReference>
<dbReference type="GO" id="GO:0007219">
    <property type="term" value="P:Notch signaling pathway"/>
    <property type="evidence" value="ECO:0007669"/>
    <property type="project" value="UniProtKB-KW"/>
</dbReference>
<evidence type="ECO:0000256" key="7">
    <source>
        <dbReference type="ARBA" id="ARBA00023136"/>
    </source>
</evidence>
<sequence>MFTLMYLQEVFKSYNIPVDYFTIGFILWNYGCMGMICIHWKGPLRLQQAYLIMMSALMALVFIKYLPEWTVWTVLAVLSIWDLVAVLCPKGPLRILVETAQERNEPIFPALIYSSAMLYPYVLMTEPPQDNSGKTSDASSHGGTSHGESAQSTAELIPKTGSSQTAASKYSKEAKPQKSSGQRFAPNRGRKSPTSGQYGALEQSPHVDNSRSVEAARVLNQDETRRPRAASNSRPRQQVVEERGIKLGLGDFIFYSVLVGKASSYGDWNTTIACYVAILIGLAFTLMLLAVWRKALPALPFSIFAGIVFYFATREIITPFTSALSIRQLVI</sequence>
<comment type="domain">
    <text evidence="8">The PAL motif is required for normal active site conformation.</text>
</comment>
<keyword evidence="7 8" id="KW-0472">Membrane</keyword>
<dbReference type="Gene3D" id="1.10.472.100">
    <property type="entry name" value="Presenilin"/>
    <property type="match status" value="1"/>
</dbReference>
<feature type="transmembrane region" description="Helical" evidence="8">
    <location>
        <begin position="20"/>
        <end position="40"/>
    </location>
</feature>
<keyword evidence="3 8" id="KW-0256">Endoplasmic reticulum</keyword>
<evidence type="ECO:0000256" key="1">
    <source>
        <dbReference type="ARBA" id="ARBA00008604"/>
    </source>
</evidence>
<dbReference type="GO" id="GO:0016485">
    <property type="term" value="P:protein processing"/>
    <property type="evidence" value="ECO:0007669"/>
    <property type="project" value="InterPro"/>
</dbReference>
<reference evidence="11" key="1">
    <citation type="submission" date="2022-11" db="UniProtKB">
        <authorList>
            <consortium name="WormBaseParasite"/>
        </authorList>
    </citation>
    <scope>IDENTIFICATION</scope>
</reference>
<keyword evidence="5 8" id="KW-1133">Transmembrane helix</keyword>
<keyword evidence="8" id="KW-0645">Protease</keyword>
<dbReference type="EC" id="3.4.23.-" evidence="8"/>
<dbReference type="FunFam" id="1.10.472.100:FF:000001">
    <property type="entry name" value="Presenilin"/>
    <property type="match status" value="1"/>
</dbReference>
<evidence type="ECO:0000256" key="9">
    <source>
        <dbReference type="SAM" id="MobiDB-lite"/>
    </source>
</evidence>
<dbReference type="PANTHER" id="PTHR10202">
    <property type="entry name" value="PRESENILIN"/>
    <property type="match status" value="1"/>
</dbReference>
<dbReference type="AlphaFoldDB" id="A0A914CPZ5"/>
<comment type="subcellular location">
    <subcellularLocation>
        <location evidence="8">Endoplasmic reticulum membrane</location>
        <topology evidence="8">Multi-pass membrane protein</topology>
    </subcellularLocation>
    <subcellularLocation>
        <location evidence="8">Golgi apparatus membrane</location>
        <topology evidence="8">Multi-pass membrane protein</topology>
    </subcellularLocation>
</comment>
<feature type="region of interest" description="Disordered" evidence="9">
    <location>
        <begin position="128"/>
        <end position="212"/>
    </location>
</feature>
<dbReference type="GO" id="GO:0005789">
    <property type="term" value="C:endoplasmic reticulum membrane"/>
    <property type="evidence" value="ECO:0007669"/>
    <property type="project" value="UniProtKB-SubCell"/>
</dbReference>
<evidence type="ECO:0000256" key="6">
    <source>
        <dbReference type="ARBA" id="ARBA00023034"/>
    </source>
</evidence>
<dbReference type="InterPro" id="IPR042524">
    <property type="entry name" value="Presenilin_C"/>
</dbReference>
<comment type="function">
    <text evidence="8">Probable subunit of the gamma-secretase complex, an endoprotease complex that catalyzes the intramembrane cleavage of integral membrane proteins such as Notch receptors.</text>
</comment>
<comment type="similarity">
    <text evidence="1 8">Belongs to the peptidase A22A family.</text>
</comment>
<protein>
    <recommendedName>
        <fullName evidence="8">Presenilin</fullName>
        <ecNumber evidence="8">3.4.23.-</ecNumber>
    </recommendedName>
</protein>
<dbReference type="GO" id="GO:0000139">
    <property type="term" value="C:Golgi membrane"/>
    <property type="evidence" value="ECO:0007669"/>
    <property type="project" value="UniProtKB-SubCell"/>
</dbReference>
<evidence type="ECO:0000256" key="5">
    <source>
        <dbReference type="ARBA" id="ARBA00022989"/>
    </source>
</evidence>
<dbReference type="WBParaSite" id="ACRNAN_scaffold1320.g32716.t1">
    <property type="protein sequence ID" value="ACRNAN_scaffold1320.g32716.t1"/>
    <property type="gene ID" value="ACRNAN_scaffold1320.g32716"/>
</dbReference>
<keyword evidence="8" id="KW-0378">Hydrolase</keyword>
<evidence type="ECO:0000313" key="10">
    <source>
        <dbReference type="Proteomes" id="UP000887540"/>
    </source>
</evidence>
<feature type="transmembrane region" description="Helical" evidence="8">
    <location>
        <begin position="69"/>
        <end position="88"/>
    </location>
</feature>
<dbReference type="SMART" id="SM00730">
    <property type="entry name" value="PSN"/>
    <property type="match status" value="1"/>
</dbReference>
<organism evidence="10 11">
    <name type="scientific">Acrobeloides nanus</name>
    <dbReference type="NCBI Taxonomy" id="290746"/>
    <lineage>
        <taxon>Eukaryota</taxon>
        <taxon>Metazoa</taxon>
        <taxon>Ecdysozoa</taxon>
        <taxon>Nematoda</taxon>
        <taxon>Chromadorea</taxon>
        <taxon>Rhabditida</taxon>
        <taxon>Tylenchina</taxon>
        <taxon>Cephalobomorpha</taxon>
        <taxon>Cephaloboidea</taxon>
        <taxon>Cephalobidae</taxon>
        <taxon>Acrobeloides</taxon>
    </lineage>
</organism>
<dbReference type="GO" id="GO:0034205">
    <property type="term" value="P:amyloid-beta formation"/>
    <property type="evidence" value="ECO:0007669"/>
    <property type="project" value="TreeGrafter"/>
</dbReference>
<feature type="transmembrane region" description="Helical" evidence="8">
    <location>
        <begin position="47"/>
        <end position="63"/>
    </location>
</feature>
<evidence type="ECO:0000256" key="8">
    <source>
        <dbReference type="RuleBase" id="RU361148"/>
    </source>
</evidence>
<keyword evidence="2 8" id="KW-0812">Transmembrane</keyword>
<proteinExistence type="inferred from homology"/>
<evidence type="ECO:0000313" key="11">
    <source>
        <dbReference type="WBParaSite" id="ACRNAN_scaffold1320.g32716.t1"/>
    </source>
</evidence>
<dbReference type="InterPro" id="IPR001108">
    <property type="entry name" value="Peptidase_A22A"/>
</dbReference>
<dbReference type="PRINTS" id="PR01072">
    <property type="entry name" value="PRESENILIN"/>
</dbReference>
<dbReference type="PANTHER" id="PTHR10202:SF13">
    <property type="entry name" value="PRESENILIN HOMOLOG"/>
    <property type="match status" value="1"/>
</dbReference>
<dbReference type="Pfam" id="PF01080">
    <property type="entry name" value="Presenilin"/>
    <property type="match status" value="1"/>
</dbReference>
<evidence type="ECO:0000256" key="3">
    <source>
        <dbReference type="ARBA" id="ARBA00022824"/>
    </source>
</evidence>
<keyword evidence="6 8" id="KW-0333">Golgi apparatus</keyword>
<feature type="transmembrane region" description="Helical" evidence="8">
    <location>
        <begin position="298"/>
        <end position="317"/>
    </location>
</feature>
<keyword evidence="10" id="KW-1185">Reference proteome</keyword>
<keyword evidence="4 8" id="KW-0914">Notch signaling pathway</keyword>
<feature type="transmembrane region" description="Helical" evidence="8">
    <location>
        <begin position="272"/>
        <end position="292"/>
    </location>
</feature>
<evidence type="ECO:0000256" key="2">
    <source>
        <dbReference type="ARBA" id="ARBA00022692"/>
    </source>
</evidence>
<dbReference type="GO" id="GO:0055074">
    <property type="term" value="P:calcium ion homeostasis"/>
    <property type="evidence" value="ECO:0007669"/>
    <property type="project" value="TreeGrafter"/>
</dbReference>
<dbReference type="InterPro" id="IPR006639">
    <property type="entry name" value="Preselin/SPP"/>
</dbReference>
<accession>A0A914CPZ5</accession>
<comment type="subunit">
    <text evidence="8">Homodimer.</text>
</comment>
<dbReference type="GO" id="GO:0042500">
    <property type="term" value="F:aspartic endopeptidase activity, intramembrane cleaving"/>
    <property type="evidence" value="ECO:0007669"/>
    <property type="project" value="InterPro"/>
</dbReference>